<dbReference type="Pfam" id="PF07581">
    <property type="entry name" value="Glug"/>
    <property type="match status" value="3"/>
</dbReference>
<dbReference type="Proteomes" id="UP000045545">
    <property type="component" value="Unassembled WGS sequence"/>
</dbReference>
<dbReference type="OrthoDB" id="1938559at2"/>
<dbReference type="STRING" id="690567.1133"/>
<dbReference type="Gene3D" id="2.160.20.110">
    <property type="match status" value="3"/>
</dbReference>
<evidence type="ECO:0000259" key="2">
    <source>
        <dbReference type="Pfam" id="PF07581"/>
    </source>
</evidence>
<dbReference type="RefSeq" id="WP_046496484.1">
    <property type="nucleotide sequence ID" value="NZ_CGIH01000020.1"/>
</dbReference>
<accession>A0A0E3W314</accession>
<feature type="domain" description="GLUG" evidence="2">
    <location>
        <begin position="528"/>
        <end position="556"/>
    </location>
</feature>
<organism evidence="4 5">
    <name type="scientific">Syntrophomonas zehnderi OL-4</name>
    <dbReference type="NCBI Taxonomy" id="690567"/>
    <lineage>
        <taxon>Bacteria</taxon>
        <taxon>Bacillati</taxon>
        <taxon>Bacillota</taxon>
        <taxon>Clostridia</taxon>
        <taxon>Eubacteriales</taxon>
        <taxon>Syntrophomonadaceae</taxon>
        <taxon>Syntrophomonas</taxon>
    </lineage>
</organism>
<feature type="domain" description="GLUG" evidence="2">
    <location>
        <begin position="627"/>
        <end position="654"/>
    </location>
</feature>
<dbReference type="Pfam" id="PF13205">
    <property type="entry name" value="Big_5"/>
    <property type="match status" value="1"/>
</dbReference>
<feature type="domain" description="SbsA Ig-like" evidence="3">
    <location>
        <begin position="967"/>
        <end position="1071"/>
    </location>
</feature>
<feature type="domain" description="GLUG" evidence="2">
    <location>
        <begin position="702"/>
        <end position="725"/>
    </location>
</feature>
<evidence type="ECO:0000313" key="5">
    <source>
        <dbReference type="Proteomes" id="UP000045545"/>
    </source>
</evidence>
<evidence type="ECO:0000259" key="3">
    <source>
        <dbReference type="Pfam" id="PF13205"/>
    </source>
</evidence>
<keyword evidence="1" id="KW-0732">Signal</keyword>
<dbReference type="InterPro" id="IPR014755">
    <property type="entry name" value="Cu-Rt/internalin_Ig-like"/>
</dbReference>
<sequence length="1203" mass="127923">MWKGEAIPKDAIKRQVYFPRLVSITYPTFFSPGFFFPSDKFGNRRGDAIINAADTEHAGVLAGSNDGTIENCLVENAVINGKTNVGGLVGTNTGNISFVAVSGNIMGKSQVGGIVGQMTNGTLDRAAAAATVTAQNETSAESRVGGVIGYLKRGEISNSFSLGGPITGASSTGGFVGEVDQNAAIITSYTASRPYGVEEAANRGAFVGLDKGGNYSNCYYISSFVERGRTGVTNIEYDEKNRANLVEPNGVNNVRKNSSMDIKNRDSYEGFDFDKIWTIESEYASGYPVISGMSAHGTCVENPIEINTLEQLKAIPHVSALHYKLMDSFDLTDADWSPIYYFVGNFNGNGKTLSNITVQDGIRGGAFSLITSGRITDLIVDGAQLEKPSDFGDRSLSGIGVFGSLYYSSAENCIVKNITSYGRQCTAAMFGISEVSKIKNCHVLDSKVYGVYKEDPNYIAHPIAIGGLVGQVFDNNEIKGCSVTNTEIICDIYQDGRKKADEIGGLIGSIYLASTVENCHVYGGQVKGNVAVGGFLGGAAGNGPTMISNCSSSASVEGFSNTGGFVGVSGGTKNTYNIKYTNCFATGDATAQYIVGGFTGLASGGAYISNCYATGNVEGTGYWPNNGTSAAGGFVGEAYIAASVTDCYATGNVVARKGGGGFVGSNANISCMIESEKEPMIKRCYATGNVMATDLFGDSKSGGFVGHNGFDSSTIMDCYATGDVSGFQYVGGFAGEMDSANAINCYTTSKVSTSIEGTAGGFAGIARRSYYSPIRFLNCIFDKDTAGVDIAIAKIDSNVKLPKNSEFAWPDPNWPVDNIKAFTSEQMNNKALYKTEGPYQYKSPITKEIVTIPVEWDFERVWAMEDEASPPYLQALGNVHLISLNANKKVIDIDETAVITLTGHDLAAKVTWEVTGTGSIESETNNSVTIKATDNGVITVSVLIDGIKKKDIEIVAGTGGEQGISAIFVTPAPLADGMAYNIDTKPTLIIKFTEPIDVISFNKLTDPVKLTGFANKKIDVTTSFSQNNTLLTIKPKDKLLDGTEHIISVAKEVKGTSGKNLKGITAMSFLTNSFDVPIVSVMKDGKKASELKAGQTYNLNAEFINNIPNFEEHDIYETANIYIVVRHGMGARATYGGDILTSVEKPLSLLNKDGAVAAVGSVSTEFTLPDDAAGILYVDIYTWDKEKKFAKALPTHITYQIEK</sequence>
<proteinExistence type="predicted"/>
<evidence type="ECO:0000313" key="4">
    <source>
        <dbReference type="EMBL" id="CFX39799.1"/>
    </source>
</evidence>
<name>A0A0E3W314_9FIRM</name>
<dbReference type="InterPro" id="IPR011493">
    <property type="entry name" value="GLUG"/>
</dbReference>
<dbReference type="AlphaFoldDB" id="A0A0E3W314"/>
<keyword evidence="5" id="KW-1185">Reference proteome</keyword>
<dbReference type="InterPro" id="IPR032812">
    <property type="entry name" value="SbsA_Ig"/>
</dbReference>
<gene>
    <name evidence="4" type="ORF">1133</name>
</gene>
<dbReference type="Gene3D" id="2.60.40.1220">
    <property type="match status" value="1"/>
</dbReference>
<reference evidence="4 5" key="1">
    <citation type="submission" date="2015-03" db="EMBL/GenBank/DDBJ databases">
        <authorList>
            <person name="Murphy D."/>
        </authorList>
    </citation>
    <scope>NUCLEOTIDE SEQUENCE [LARGE SCALE GENOMIC DNA]</scope>
    <source>
        <strain evidence="4 5">OL-4</strain>
    </source>
</reference>
<evidence type="ECO:0000256" key="1">
    <source>
        <dbReference type="ARBA" id="ARBA00022729"/>
    </source>
</evidence>
<dbReference type="EMBL" id="CGIH01000020">
    <property type="protein sequence ID" value="CFX39799.1"/>
    <property type="molecule type" value="Genomic_DNA"/>
</dbReference>
<protein>
    <submittedName>
        <fullName evidence="4">GLUG</fullName>
    </submittedName>
</protein>